<dbReference type="Pfam" id="PF00392">
    <property type="entry name" value="GntR"/>
    <property type="match status" value="1"/>
</dbReference>
<evidence type="ECO:0000256" key="3">
    <source>
        <dbReference type="ARBA" id="ARBA00023163"/>
    </source>
</evidence>
<evidence type="ECO:0000256" key="1">
    <source>
        <dbReference type="ARBA" id="ARBA00023015"/>
    </source>
</evidence>
<protein>
    <submittedName>
        <fullName evidence="5">GntR family transcriptional regulator</fullName>
    </submittedName>
</protein>
<name>A0AAX3MWV7_9BACL</name>
<dbReference type="PANTHER" id="PTHR38445">
    <property type="entry name" value="HTH-TYPE TRANSCRIPTIONAL REPRESSOR YTRA"/>
    <property type="match status" value="1"/>
</dbReference>
<dbReference type="EMBL" id="CP118101">
    <property type="protein sequence ID" value="WDH80902.1"/>
    <property type="molecule type" value="Genomic_DNA"/>
</dbReference>
<keyword evidence="3" id="KW-0804">Transcription</keyword>
<feature type="domain" description="HTH gntR-type" evidence="4">
    <location>
        <begin position="11"/>
        <end position="79"/>
    </location>
</feature>
<keyword evidence="8" id="KW-1185">Reference proteome</keyword>
<dbReference type="GO" id="GO:0003677">
    <property type="term" value="F:DNA binding"/>
    <property type="evidence" value="ECO:0007669"/>
    <property type="project" value="UniProtKB-KW"/>
</dbReference>
<dbReference type="InterPro" id="IPR036390">
    <property type="entry name" value="WH_DNA-bd_sf"/>
</dbReference>
<dbReference type="SUPFAM" id="SSF46785">
    <property type="entry name" value="Winged helix' DNA-binding domain"/>
    <property type="match status" value="1"/>
</dbReference>
<accession>A0AAX3MWV7</accession>
<organism evidence="5 7">
    <name type="scientific">Paenibacillus urinalis</name>
    <dbReference type="NCBI Taxonomy" id="521520"/>
    <lineage>
        <taxon>Bacteria</taxon>
        <taxon>Bacillati</taxon>
        <taxon>Bacillota</taxon>
        <taxon>Bacilli</taxon>
        <taxon>Bacillales</taxon>
        <taxon>Paenibacillaceae</taxon>
        <taxon>Paenibacillus</taxon>
    </lineage>
</organism>
<sequence length="126" mass="14154">MIIELDMESDLPIYTQLTNQIIEGIASGKLQPGEALPSVRSMAQDIGINLHTVNKAYNLLKQDHYIHVHRQKGVVVNPDGMPQVDGDFAARQLKQLRPIIAEAILRGMTRDELEVIVNDIYKDIKP</sequence>
<evidence type="ECO:0000313" key="6">
    <source>
        <dbReference type="EMBL" id="WDI00602.1"/>
    </source>
</evidence>
<dbReference type="AlphaFoldDB" id="A0AAX3MWV7"/>
<dbReference type="Proteomes" id="UP001220962">
    <property type="component" value="Chromosome"/>
</dbReference>
<dbReference type="EMBL" id="CP118108">
    <property type="protein sequence ID" value="WDI00602.1"/>
    <property type="molecule type" value="Genomic_DNA"/>
</dbReference>
<dbReference type="PROSITE" id="PS50949">
    <property type="entry name" value="HTH_GNTR"/>
    <property type="match status" value="1"/>
</dbReference>
<evidence type="ECO:0000313" key="8">
    <source>
        <dbReference type="Proteomes" id="UP001221519"/>
    </source>
</evidence>
<keyword evidence="1" id="KW-0805">Transcription regulation</keyword>
<dbReference type="CDD" id="cd07377">
    <property type="entry name" value="WHTH_GntR"/>
    <property type="match status" value="1"/>
</dbReference>
<evidence type="ECO:0000313" key="7">
    <source>
        <dbReference type="Proteomes" id="UP001220962"/>
    </source>
</evidence>
<proteinExistence type="predicted"/>
<dbReference type="InterPro" id="IPR036388">
    <property type="entry name" value="WH-like_DNA-bd_sf"/>
</dbReference>
<evidence type="ECO:0000256" key="2">
    <source>
        <dbReference type="ARBA" id="ARBA00023125"/>
    </source>
</evidence>
<dbReference type="Proteomes" id="UP001221519">
    <property type="component" value="Chromosome"/>
</dbReference>
<dbReference type="RefSeq" id="WP_047910462.1">
    <property type="nucleotide sequence ID" value="NZ_CP118101.1"/>
</dbReference>
<evidence type="ECO:0000259" key="4">
    <source>
        <dbReference type="PROSITE" id="PS50949"/>
    </source>
</evidence>
<dbReference type="InterPro" id="IPR000524">
    <property type="entry name" value="Tscrpt_reg_HTH_GntR"/>
</dbReference>
<keyword evidence="2" id="KW-0238">DNA-binding</keyword>
<dbReference type="GO" id="GO:0003700">
    <property type="term" value="F:DNA-binding transcription factor activity"/>
    <property type="evidence" value="ECO:0007669"/>
    <property type="project" value="InterPro"/>
</dbReference>
<dbReference type="PANTHER" id="PTHR38445:SF12">
    <property type="entry name" value="GNTR-FAMILY TRANSCRIPTIONAL REGULATOR"/>
    <property type="match status" value="1"/>
</dbReference>
<evidence type="ECO:0000313" key="5">
    <source>
        <dbReference type="EMBL" id="WDH80902.1"/>
    </source>
</evidence>
<dbReference type="Gene3D" id="1.10.10.10">
    <property type="entry name" value="Winged helix-like DNA-binding domain superfamily/Winged helix DNA-binding domain"/>
    <property type="match status" value="1"/>
</dbReference>
<gene>
    <name evidence="5" type="ORF">PUW23_15295</name>
    <name evidence="6" type="ORF">PUW25_15055</name>
</gene>
<reference evidence="5 8" key="1">
    <citation type="submission" date="2023-02" db="EMBL/GenBank/DDBJ databases">
        <title>Pathogen: clinical or host-associated sample.</title>
        <authorList>
            <person name="Hergert J."/>
            <person name="Casey R."/>
            <person name="Wagner J."/>
            <person name="Young E.L."/>
            <person name="Oakeson K.F."/>
        </authorList>
    </citation>
    <scope>NUCLEOTIDE SEQUENCE</scope>
    <source>
        <strain evidence="6 8">2022CK-00829</strain>
        <strain evidence="5">2022CK-00830</strain>
    </source>
</reference>
<dbReference type="SMART" id="SM00345">
    <property type="entry name" value="HTH_GNTR"/>
    <property type="match status" value="1"/>
</dbReference>